<evidence type="ECO:0000256" key="6">
    <source>
        <dbReference type="ARBA" id="ARBA00022722"/>
    </source>
</evidence>
<dbReference type="PROSITE" id="PS50097">
    <property type="entry name" value="BTB"/>
    <property type="match status" value="1"/>
</dbReference>
<organism evidence="14 15">
    <name type="scientific">Penicillium steckii</name>
    <dbReference type="NCBI Taxonomy" id="303698"/>
    <lineage>
        <taxon>Eukaryota</taxon>
        <taxon>Fungi</taxon>
        <taxon>Dikarya</taxon>
        <taxon>Ascomycota</taxon>
        <taxon>Pezizomycotina</taxon>
        <taxon>Eurotiomycetes</taxon>
        <taxon>Eurotiomycetidae</taxon>
        <taxon>Eurotiales</taxon>
        <taxon>Aspergillaceae</taxon>
        <taxon>Penicillium</taxon>
    </lineage>
</organism>
<evidence type="ECO:0000256" key="7">
    <source>
        <dbReference type="ARBA" id="ARBA00022723"/>
    </source>
</evidence>
<keyword evidence="8" id="KW-0255">Endonuclease</keyword>
<sequence>MTSKTKLASLKARGSLFTAAFGVLRASPSVIPIQRAATFHKTTYSNNRTKGSSGLRRTAAAQLSRSPRPSPPPRPRKKPTSLLQQRQAKFRGLDQVRNANKQFIDPKTPIIRTNRQGKKEYLLCESSLLHIDERPPPSTLIHPMKFFWQVLTTPTADTPGTFLTLNFPEKRYIFGQISEGTQRACVQRGTKLSGHLSHLFLTGRTEWANNGGLIGVILTVADASAATYTALEDANRAKQQRAAERLANDPSEKNSGAAPLRDPTFQLDAAVEKSHLNIHGATNLMHTMATARRFVFRKGLPVYMNEYSAKEIEKKLPTGVEDPFQEPTWCDENIKVWILPIQPKGSRESSPRRAQSPRKRSLDEFNETVNSDVQQSEDNLLRQSVVHDMFNSTWKMDALTETPLAQVKMPATLFVRNPETKDLEQYKGPAPGDNQPLPDINVLVRKPWPGATVETLPTTTPSQEALCYIVRNHDVRGKFDVKKAKACNVSPGPAFSELANGKSVTSEDGKTITPEMVLGAPRLGQGVAIMEVPSADYLEDVVNRREWKSPSIVSQLKVFVWILGPGVGEDPQFRDFVASMSQAKHMVSSTDYCPNYLALESAAESTIRLNRLNGDSYSIPVHDNETLPQRGILGSPTPGSIDVNNLPFEPVKAGLIIDMEPDFKLNTSELIEPVNTAMTVRVPRAVAQRLDVIKKRVAKDKFKEQYAAFRETLPGADAEIIALGTGSSAPSKYRNVSATLIHSPGHGYYLLDCGENTLGQLKRVFEPEKFREVMQNLRMIWISHLHADHHLGTVSVIRAWYREVYGLNAKPVAHPESDLAKIMQEKRLCVVSDEMMITWLEEYASVENFGFDKVLPISAHPEVSGQTIATRFSYRFNQNGGPPFGPRQSNKIDLSFLNRSDPLTPLLQSATGLKDILTTRVRHCRGALAVSLVFPDGFKVSYSGDCRPSDKFASIGAGSTVLIHEATFSNDMAGSAIAKRHSTAAEALEVGKRMNARSILLTHFSQRYQKIAQINEDSKAQEKSQCSSNCEAEPKDTAKGGAAPDIPLEDEGDEKPASSVQSAYELLDDITFPRPDRPGLPSEGCRIPGKTAPVAAAMDYMRIKVSDLIYAQAYAPVLEKMIDVMERGTLKEADLAKRKRQLEEEKKNEKKYKKHSKERAAASAALIAGLEASIAADEGENVTSVWSASESEGGWETSDADVLANGVVTFIVGVDKTPIAVHKQLLCDCSPKYKDLFALREQIGLADLPHYILEEKKLLQEETDVLAELVSWIYRGSLSTRLERRVPFTFLFNLWILANSFEIPALEAAVLKVCERKAKQGIHEALQSDFVNYVYDNTVSGSPLRQYLTKLCAEKTSSAQFATLKHDFPAEFCRDLCESLMVKVETTILPGAVDGNFEAAQPVVLPPGKRKKRKRFQSPEEQIIKQEG</sequence>
<dbReference type="GO" id="GO:0046872">
    <property type="term" value="F:metal ion binding"/>
    <property type="evidence" value="ECO:0007669"/>
    <property type="project" value="UniProtKB-KW"/>
</dbReference>
<dbReference type="OrthoDB" id="527344at2759"/>
<dbReference type="SUPFAM" id="SSF56281">
    <property type="entry name" value="Metallo-hydrolase/oxidoreductase"/>
    <property type="match status" value="2"/>
</dbReference>
<evidence type="ECO:0000256" key="2">
    <source>
        <dbReference type="ARBA" id="ARBA00001947"/>
    </source>
</evidence>
<dbReference type="InterPro" id="IPR047151">
    <property type="entry name" value="RNZ2-like"/>
</dbReference>
<reference evidence="15" key="1">
    <citation type="journal article" date="2017" name="Nat. Microbiol.">
        <title>Global analysis of biosynthetic gene clusters reveals vast potential of secondary metabolite production in Penicillium species.</title>
        <authorList>
            <person name="Nielsen J.C."/>
            <person name="Grijseels S."/>
            <person name="Prigent S."/>
            <person name="Ji B."/>
            <person name="Dainat J."/>
            <person name="Nielsen K.F."/>
            <person name="Frisvad J.C."/>
            <person name="Workman M."/>
            <person name="Nielsen J."/>
        </authorList>
    </citation>
    <scope>NUCLEOTIDE SEQUENCE [LARGE SCALE GENOMIC DNA]</scope>
    <source>
        <strain evidence="15">IBT 24891</strain>
    </source>
</reference>
<dbReference type="InterPro" id="IPR036866">
    <property type="entry name" value="RibonucZ/Hydroxyglut_hydro"/>
</dbReference>
<evidence type="ECO:0000256" key="10">
    <source>
        <dbReference type="ARBA" id="ARBA00022833"/>
    </source>
</evidence>
<name>A0A1V6SUK7_9EURO</name>
<comment type="cofactor">
    <cofactor evidence="2">
        <name>Zn(2+)</name>
        <dbReference type="ChEBI" id="CHEBI:29105"/>
    </cofactor>
</comment>
<dbReference type="Gene3D" id="3.30.710.10">
    <property type="entry name" value="Potassium Channel Kv1.1, Chain A"/>
    <property type="match status" value="1"/>
</dbReference>
<dbReference type="PANTHER" id="PTHR12553">
    <property type="entry name" value="ZINC PHOSPHODIESTERASE ELAC PROTEIN 2"/>
    <property type="match status" value="1"/>
</dbReference>
<keyword evidence="10" id="KW-0862">Zinc</keyword>
<evidence type="ECO:0000256" key="12">
    <source>
        <dbReference type="SAM" id="MobiDB-lite"/>
    </source>
</evidence>
<dbReference type="EMBL" id="MLKD01000020">
    <property type="protein sequence ID" value="OQE17588.1"/>
    <property type="molecule type" value="Genomic_DNA"/>
</dbReference>
<feature type="compositionally biased region" description="Polar residues" evidence="12">
    <location>
        <begin position="43"/>
        <end position="52"/>
    </location>
</feature>
<feature type="region of interest" description="Disordered" evidence="12">
    <location>
        <begin position="241"/>
        <end position="261"/>
    </location>
</feature>
<evidence type="ECO:0000313" key="14">
    <source>
        <dbReference type="EMBL" id="OQE17588.1"/>
    </source>
</evidence>
<dbReference type="InterPro" id="IPR027794">
    <property type="entry name" value="tRNase_Z_dom"/>
</dbReference>
<dbReference type="Pfam" id="PF13691">
    <property type="entry name" value="Lactamase_B_4"/>
    <property type="match status" value="1"/>
</dbReference>
<feature type="domain" description="BTB" evidence="13">
    <location>
        <begin position="1206"/>
        <end position="1282"/>
    </location>
</feature>
<comment type="caution">
    <text evidence="14">The sequence shown here is derived from an EMBL/GenBank/DDBJ whole genome shotgun (WGS) entry which is preliminary data.</text>
</comment>
<evidence type="ECO:0000256" key="11">
    <source>
        <dbReference type="SAM" id="Coils"/>
    </source>
</evidence>
<proteinExistence type="inferred from homology"/>
<keyword evidence="7" id="KW-0479">Metal-binding</keyword>
<feature type="region of interest" description="Disordered" evidence="12">
    <location>
        <begin position="341"/>
        <end position="375"/>
    </location>
</feature>
<evidence type="ECO:0000256" key="4">
    <source>
        <dbReference type="ARBA" id="ARBA00012477"/>
    </source>
</evidence>
<evidence type="ECO:0000256" key="5">
    <source>
        <dbReference type="ARBA" id="ARBA00022694"/>
    </source>
</evidence>
<evidence type="ECO:0000256" key="3">
    <source>
        <dbReference type="ARBA" id="ARBA00007823"/>
    </source>
</evidence>
<dbReference type="STRING" id="303698.A0A1V6SUK7"/>
<dbReference type="InterPro" id="IPR000210">
    <property type="entry name" value="BTB/POZ_dom"/>
</dbReference>
<keyword evidence="6" id="KW-0540">Nuclease</keyword>
<evidence type="ECO:0000256" key="1">
    <source>
        <dbReference type="ARBA" id="ARBA00000402"/>
    </source>
</evidence>
<dbReference type="GO" id="GO:0005739">
    <property type="term" value="C:mitochondrion"/>
    <property type="evidence" value="ECO:0007669"/>
    <property type="project" value="TreeGrafter"/>
</dbReference>
<dbReference type="Gene3D" id="3.60.15.10">
    <property type="entry name" value="Ribonuclease Z/Hydroxyacylglutathione hydrolase-like"/>
    <property type="match status" value="2"/>
</dbReference>
<feature type="region of interest" description="Disordered" evidence="12">
    <location>
        <begin position="1019"/>
        <end position="1060"/>
    </location>
</feature>
<dbReference type="EC" id="3.1.26.11" evidence="4"/>
<keyword evidence="5" id="KW-0819">tRNA processing</keyword>
<evidence type="ECO:0000259" key="13">
    <source>
        <dbReference type="PROSITE" id="PS50097"/>
    </source>
</evidence>
<comment type="similarity">
    <text evidence="3">Belongs to the RNase Z family.</text>
</comment>
<feature type="region of interest" description="Disordered" evidence="12">
    <location>
        <begin position="1408"/>
        <end position="1428"/>
    </location>
</feature>
<dbReference type="GO" id="GO:1990180">
    <property type="term" value="P:mitochondrial tRNA 3'-end processing"/>
    <property type="evidence" value="ECO:0007669"/>
    <property type="project" value="TreeGrafter"/>
</dbReference>
<feature type="region of interest" description="Disordered" evidence="12">
    <location>
        <begin position="43"/>
        <end position="82"/>
    </location>
</feature>
<keyword evidence="9" id="KW-0378">Hydrolase</keyword>
<comment type="catalytic activity">
    <reaction evidence="1">
        <text>Endonucleolytic cleavage of RNA, removing extra 3' nucleotides from tRNA precursor, generating 3' termini of tRNAs. A 3'-hydroxy group is left at the tRNA terminus and a 5'-phosphoryl group is left at the trailer molecule.</text>
        <dbReference type="EC" id="3.1.26.11"/>
    </reaction>
</comment>
<dbReference type="CDD" id="cd07718">
    <property type="entry name" value="RNaseZ_ELAC1_ELAC2-C-term-like_MBL-fold"/>
    <property type="match status" value="1"/>
</dbReference>
<dbReference type="PANTHER" id="PTHR12553:SF49">
    <property type="entry name" value="ZINC PHOSPHODIESTERASE ELAC PROTEIN 2"/>
    <property type="match status" value="1"/>
</dbReference>
<evidence type="ECO:0000256" key="9">
    <source>
        <dbReference type="ARBA" id="ARBA00022801"/>
    </source>
</evidence>
<dbReference type="Proteomes" id="UP000191285">
    <property type="component" value="Unassembled WGS sequence"/>
</dbReference>
<dbReference type="InterPro" id="IPR011333">
    <property type="entry name" value="SKP1/BTB/POZ_sf"/>
</dbReference>
<keyword evidence="11" id="KW-0175">Coiled coil</keyword>
<gene>
    <name evidence="14" type="ORF">PENSTE_c020G10268</name>
</gene>
<dbReference type="GO" id="GO:0042781">
    <property type="term" value="F:3'-tRNA processing endoribonuclease activity"/>
    <property type="evidence" value="ECO:0007669"/>
    <property type="project" value="UniProtKB-EC"/>
</dbReference>
<accession>A0A1V6SUK7</accession>
<evidence type="ECO:0000313" key="15">
    <source>
        <dbReference type="Proteomes" id="UP000191285"/>
    </source>
</evidence>
<evidence type="ECO:0000256" key="8">
    <source>
        <dbReference type="ARBA" id="ARBA00022759"/>
    </source>
</evidence>
<feature type="coiled-coil region" evidence="11">
    <location>
        <begin position="1125"/>
        <end position="1159"/>
    </location>
</feature>
<protein>
    <recommendedName>
        <fullName evidence="4">ribonuclease Z</fullName>
        <ecNumber evidence="4">3.1.26.11</ecNumber>
    </recommendedName>
</protein>
<feature type="compositionally biased region" description="Basic and acidic residues" evidence="12">
    <location>
        <begin position="241"/>
        <end position="252"/>
    </location>
</feature>
<keyword evidence="15" id="KW-1185">Reference proteome</keyword>